<feature type="domain" description="Beta-lactamase-related" evidence="8">
    <location>
        <begin position="26"/>
        <end position="374"/>
    </location>
</feature>
<dbReference type="InterPro" id="IPR058136">
    <property type="entry name" value="AmpC"/>
</dbReference>
<keyword evidence="4 6" id="KW-0378">Hydrolase</keyword>
<comment type="catalytic activity">
    <reaction evidence="1 6">
        <text>a beta-lactam + H2O = a substituted beta-amino acid</text>
        <dbReference type="Rhea" id="RHEA:20401"/>
        <dbReference type="ChEBI" id="CHEBI:15377"/>
        <dbReference type="ChEBI" id="CHEBI:35627"/>
        <dbReference type="ChEBI" id="CHEBI:140347"/>
        <dbReference type="EC" id="3.5.2.6"/>
    </reaction>
</comment>
<dbReference type="SUPFAM" id="SSF56601">
    <property type="entry name" value="beta-lactamase/transpeptidase-like"/>
    <property type="match status" value="1"/>
</dbReference>
<dbReference type="NCBIfam" id="NF033085">
    <property type="entry name" value="bla_class_C"/>
    <property type="match status" value="1"/>
</dbReference>
<organism evidence="9 10">
    <name type="scientific">Mesorhizobium liriopis</name>
    <dbReference type="NCBI Taxonomy" id="2953882"/>
    <lineage>
        <taxon>Bacteria</taxon>
        <taxon>Pseudomonadati</taxon>
        <taxon>Pseudomonadota</taxon>
        <taxon>Alphaproteobacteria</taxon>
        <taxon>Hyphomicrobiales</taxon>
        <taxon>Phyllobacteriaceae</taxon>
        <taxon>Mesorhizobium</taxon>
    </lineage>
</organism>
<evidence type="ECO:0000256" key="3">
    <source>
        <dbReference type="ARBA" id="ARBA00012865"/>
    </source>
</evidence>
<evidence type="ECO:0000313" key="10">
    <source>
        <dbReference type="Proteomes" id="UP001205906"/>
    </source>
</evidence>
<dbReference type="PANTHER" id="PTHR46825:SF8">
    <property type="entry name" value="BETA-LACTAMASE-RELATED"/>
    <property type="match status" value="1"/>
</dbReference>
<reference evidence="9 10" key="1">
    <citation type="submission" date="2022-06" db="EMBL/GenBank/DDBJ databases">
        <title>Mesorhizobium sp. strain RP14 Genome sequencing and assembly.</title>
        <authorList>
            <person name="Kim I."/>
        </authorList>
    </citation>
    <scope>NUCLEOTIDE SEQUENCE [LARGE SCALE GENOMIC DNA]</scope>
    <source>
        <strain evidence="10">RP14(2022)</strain>
    </source>
</reference>
<evidence type="ECO:0000259" key="8">
    <source>
        <dbReference type="Pfam" id="PF00144"/>
    </source>
</evidence>
<evidence type="ECO:0000256" key="7">
    <source>
        <dbReference type="SAM" id="SignalP"/>
    </source>
</evidence>
<dbReference type="EMBL" id="JAMXQS010000007">
    <property type="protein sequence ID" value="MCO6051271.1"/>
    <property type="molecule type" value="Genomic_DNA"/>
</dbReference>
<feature type="chain" id="PRO_5045526870" description="Beta-lactamase" evidence="7">
    <location>
        <begin position="16"/>
        <end position="378"/>
    </location>
</feature>
<protein>
    <recommendedName>
        <fullName evidence="3 6">Beta-lactamase</fullName>
        <ecNumber evidence="3 6">3.5.2.6</ecNumber>
    </recommendedName>
</protein>
<dbReference type="InterPro" id="IPR050491">
    <property type="entry name" value="AmpC-like"/>
</dbReference>
<accession>A0ABT1CAP9</accession>
<keyword evidence="5 6" id="KW-0046">Antibiotic resistance</keyword>
<dbReference type="InterPro" id="IPR001586">
    <property type="entry name" value="Beta-lactam_class-C_AS"/>
</dbReference>
<dbReference type="Pfam" id="PF00144">
    <property type="entry name" value="Beta-lactamase"/>
    <property type="match status" value="1"/>
</dbReference>
<proteinExistence type="inferred from homology"/>
<evidence type="ECO:0000313" key="9">
    <source>
        <dbReference type="EMBL" id="MCO6051271.1"/>
    </source>
</evidence>
<comment type="caution">
    <text evidence="9">The sequence shown here is derived from an EMBL/GenBank/DDBJ whole genome shotgun (WGS) entry which is preliminary data.</text>
</comment>
<evidence type="ECO:0000256" key="2">
    <source>
        <dbReference type="ARBA" id="ARBA00007840"/>
    </source>
</evidence>
<sequence>MALLAICFFSQAAGAADRAETVTSAIDQAFRPLLDEYDVPGMAIGVTLDGEEYFVSYGTAAKGKDVPVTKDTLFELGSVSKTFTATLGTYAVAQNKMALDDHPSRFLPQLKGARIDKASVLELGTYTVGGLPLQFPDEVSDDGKAVSYLSQWKPDAAPGEKRRYSNPSIGLFGHVAGLALGGGFGSEMEETVLPKLGLKRSFIRVPETEMARYAWGTSKAGKLIRVNPGAFDAEAYGIKSNAADMIHFIEANIDPSKLEPTMRKAIAGTHLGYFRIGPMVQGLGWEKYPFPVTLDRLLEGNSTEMATEAKTATRLDTPQKPSEATLFNKTGSTGGFGAYAAFVPEKRIGIVMLANRNFPNAARIKAAHAVLEVLASEK</sequence>
<comment type="similarity">
    <text evidence="2 6">Belongs to the class-C beta-lactamase family.</text>
</comment>
<feature type="signal peptide" evidence="7">
    <location>
        <begin position="1"/>
        <end position="15"/>
    </location>
</feature>
<dbReference type="EC" id="3.5.2.6" evidence="3 6"/>
<evidence type="ECO:0000256" key="4">
    <source>
        <dbReference type="ARBA" id="ARBA00022801"/>
    </source>
</evidence>
<dbReference type="Proteomes" id="UP001205906">
    <property type="component" value="Unassembled WGS sequence"/>
</dbReference>
<dbReference type="Gene3D" id="3.40.710.10">
    <property type="entry name" value="DD-peptidase/beta-lactamase superfamily"/>
    <property type="match status" value="1"/>
</dbReference>
<dbReference type="InterPro" id="IPR001466">
    <property type="entry name" value="Beta-lactam-related"/>
</dbReference>
<name>A0ABT1CAP9_9HYPH</name>
<dbReference type="InterPro" id="IPR012338">
    <property type="entry name" value="Beta-lactam/transpept-like"/>
</dbReference>
<dbReference type="PANTHER" id="PTHR46825">
    <property type="entry name" value="D-ALANYL-D-ALANINE-CARBOXYPEPTIDASE/ENDOPEPTIDASE AMPH"/>
    <property type="match status" value="1"/>
</dbReference>
<evidence type="ECO:0000256" key="1">
    <source>
        <dbReference type="ARBA" id="ARBA00001526"/>
    </source>
</evidence>
<keyword evidence="10" id="KW-1185">Reference proteome</keyword>
<gene>
    <name evidence="9" type="ORF">NGM99_15915</name>
</gene>
<evidence type="ECO:0000256" key="5">
    <source>
        <dbReference type="ARBA" id="ARBA00023251"/>
    </source>
</evidence>
<keyword evidence="7" id="KW-0732">Signal</keyword>
<dbReference type="PROSITE" id="PS00336">
    <property type="entry name" value="BETA_LACTAMASE_C"/>
    <property type="match status" value="1"/>
</dbReference>
<evidence type="ECO:0000256" key="6">
    <source>
        <dbReference type="RuleBase" id="RU361140"/>
    </source>
</evidence>